<protein>
    <submittedName>
        <fullName evidence="1">Uncharacterized protein</fullName>
    </submittedName>
</protein>
<dbReference type="EMBL" id="LAZR01063343">
    <property type="protein sequence ID" value="KKK59688.1"/>
    <property type="molecule type" value="Genomic_DNA"/>
</dbReference>
<evidence type="ECO:0000313" key="1">
    <source>
        <dbReference type="EMBL" id="KKK59688.1"/>
    </source>
</evidence>
<comment type="caution">
    <text evidence="1">The sequence shown here is derived from an EMBL/GenBank/DDBJ whole genome shotgun (WGS) entry which is preliminary data.</text>
</comment>
<reference evidence="1" key="1">
    <citation type="journal article" date="2015" name="Nature">
        <title>Complex archaea that bridge the gap between prokaryotes and eukaryotes.</title>
        <authorList>
            <person name="Spang A."/>
            <person name="Saw J.H."/>
            <person name="Jorgensen S.L."/>
            <person name="Zaremba-Niedzwiedzka K."/>
            <person name="Martijn J."/>
            <person name="Lind A.E."/>
            <person name="van Eijk R."/>
            <person name="Schleper C."/>
            <person name="Guy L."/>
            <person name="Ettema T.J."/>
        </authorList>
    </citation>
    <scope>NUCLEOTIDE SEQUENCE</scope>
</reference>
<gene>
    <name evidence="1" type="ORF">LCGC14_3031880</name>
</gene>
<sequence length="102" mass="10905">GGTGGSARARVVRYPLKLTHAVHRGTAHLSVGGAPTFVLPGGGINFMVDVGRVKANAFYWTPTPATICPIEYTMKLKDYKQMGGHLHAMRPFTAKEPLAAVD</sequence>
<name>A0A0F8WSI8_9ZZZZ</name>
<proteinExistence type="predicted"/>
<accession>A0A0F8WSI8</accession>
<dbReference type="AlphaFoldDB" id="A0A0F8WSI8"/>
<organism evidence="1">
    <name type="scientific">marine sediment metagenome</name>
    <dbReference type="NCBI Taxonomy" id="412755"/>
    <lineage>
        <taxon>unclassified sequences</taxon>
        <taxon>metagenomes</taxon>
        <taxon>ecological metagenomes</taxon>
    </lineage>
</organism>
<feature type="non-terminal residue" evidence="1">
    <location>
        <position position="1"/>
    </location>
</feature>